<name>A0AAV2RYG1_MEGNR</name>
<keyword evidence="1" id="KW-0233">DNA recombination</keyword>
<comment type="caution">
    <text evidence="3">The sequence shown here is derived from an EMBL/GenBank/DDBJ whole genome shotgun (WGS) entry which is preliminary data.</text>
</comment>
<dbReference type="GO" id="GO:0006310">
    <property type="term" value="P:DNA recombination"/>
    <property type="evidence" value="ECO:0007669"/>
    <property type="project" value="UniProtKB-KW"/>
</dbReference>
<organism evidence="3 4">
    <name type="scientific">Meganyctiphanes norvegica</name>
    <name type="common">Northern krill</name>
    <name type="synonym">Thysanopoda norvegica</name>
    <dbReference type="NCBI Taxonomy" id="48144"/>
    <lineage>
        <taxon>Eukaryota</taxon>
        <taxon>Metazoa</taxon>
        <taxon>Ecdysozoa</taxon>
        <taxon>Arthropoda</taxon>
        <taxon>Crustacea</taxon>
        <taxon>Multicrustacea</taxon>
        <taxon>Malacostraca</taxon>
        <taxon>Eumalacostraca</taxon>
        <taxon>Eucarida</taxon>
        <taxon>Euphausiacea</taxon>
        <taxon>Euphausiidae</taxon>
        <taxon>Meganyctiphanes</taxon>
    </lineage>
</organism>
<proteinExistence type="predicted"/>
<dbReference type="InterPro" id="IPR013762">
    <property type="entry name" value="Integrase-like_cat_sf"/>
</dbReference>
<accession>A0AAV2RYG1</accession>
<gene>
    <name evidence="3" type="ORF">MNOR_LOCUS30113</name>
</gene>
<dbReference type="SUPFAM" id="SSF56349">
    <property type="entry name" value="DNA breaking-rejoining enzymes"/>
    <property type="match status" value="1"/>
</dbReference>
<dbReference type="PANTHER" id="PTHR35617">
    <property type="entry name" value="PHAGE_INTEGRASE DOMAIN-CONTAINING PROTEIN"/>
    <property type="match status" value="1"/>
</dbReference>
<keyword evidence="4" id="KW-1185">Reference proteome</keyword>
<dbReference type="Gene3D" id="1.10.443.10">
    <property type="entry name" value="Intergrase catalytic core"/>
    <property type="match status" value="1"/>
</dbReference>
<sequence length="247" mass="28305">MFYFFFLRESHGDIVDHSHVSRLMKSFEKIRPTVPRYVVTWDVKKVLDFLSSWYPHGTLSLKQFTLKTCMLIALTSSDRAQTIQQMRVDQCVCSAKGVEFPIFSRLKTSRHLRRPRVVLCPKWPDPSLDVERCVTDYMARTLTLRLKVVRQGKPKPNQLFISYKSGLPVACNTISRWLKEVMSLSGIDTSYFTGHSTRVASVSKAKRRGANPNQIMAQGDWTNASTFNRHYDREILSPAVSALILGD</sequence>
<dbReference type="InterPro" id="IPR002104">
    <property type="entry name" value="Integrase_catalytic"/>
</dbReference>
<dbReference type="Proteomes" id="UP001497623">
    <property type="component" value="Unassembled WGS sequence"/>
</dbReference>
<protein>
    <recommendedName>
        <fullName evidence="2">Tyr recombinase domain-containing protein</fullName>
    </recommendedName>
</protein>
<dbReference type="AlphaFoldDB" id="A0AAV2RYG1"/>
<evidence type="ECO:0000313" key="3">
    <source>
        <dbReference type="EMBL" id="CAL4147744.1"/>
    </source>
</evidence>
<evidence type="ECO:0000259" key="2">
    <source>
        <dbReference type="Pfam" id="PF00589"/>
    </source>
</evidence>
<evidence type="ECO:0000256" key="1">
    <source>
        <dbReference type="ARBA" id="ARBA00023172"/>
    </source>
</evidence>
<feature type="domain" description="Tyr recombinase" evidence="2">
    <location>
        <begin position="64"/>
        <end position="231"/>
    </location>
</feature>
<dbReference type="PANTHER" id="PTHR35617:SF3">
    <property type="entry name" value="CORE-BINDING (CB) DOMAIN-CONTAINING PROTEIN"/>
    <property type="match status" value="1"/>
</dbReference>
<dbReference type="InterPro" id="IPR011010">
    <property type="entry name" value="DNA_brk_join_enz"/>
</dbReference>
<evidence type="ECO:0000313" key="4">
    <source>
        <dbReference type="Proteomes" id="UP001497623"/>
    </source>
</evidence>
<dbReference type="GO" id="GO:0015074">
    <property type="term" value="P:DNA integration"/>
    <property type="evidence" value="ECO:0007669"/>
    <property type="project" value="InterPro"/>
</dbReference>
<dbReference type="EMBL" id="CAXKWB010036222">
    <property type="protein sequence ID" value="CAL4147744.1"/>
    <property type="molecule type" value="Genomic_DNA"/>
</dbReference>
<reference evidence="3 4" key="1">
    <citation type="submission" date="2024-05" db="EMBL/GenBank/DDBJ databases">
        <authorList>
            <person name="Wallberg A."/>
        </authorList>
    </citation>
    <scope>NUCLEOTIDE SEQUENCE [LARGE SCALE GENOMIC DNA]</scope>
</reference>
<dbReference type="GO" id="GO:0003677">
    <property type="term" value="F:DNA binding"/>
    <property type="evidence" value="ECO:0007669"/>
    <property type="project" value="InterPro"/>
</dbReference>
<dbReference type="Pfam" id="PF00589">
    <property type="entry name" value="Phage_integrase"/>
    <property type="match status" value="1"/>
</dbReference>